<dbReference type="EMBL" id="WSES01000003">
    <property type="protein sequence ID" value="MVW60763.1"/>
    <property type="molecule type" value="Genomic_DNA"/>
</dbReference>
<name>A0A7X3FZG4_9BURK</name>
<gene>
    <name evidence="2" type="ORF">GPY61_12570</name>
</gene>
<evidence type="ECO:0000313" key="2">
    <source>
        <dbReference type="EMBL" id="MVW60763.1"/>
    </source>
</evidence>
<keyword evidence="1" id="KW-0732">Signal</keyword>
<dbReference type="SUPFAM" id="SSF53474">
    <property type="entry name" value="alpha/beta-Hydrolases"/>
    <property type="match status" value="1"/>
</dbReference>
<evidence type="ECO:0000313" key="3">
    <source>
        <dbReference type="Proteomes" id="UP000443353"/>
    </source>
</evidence>
<dbReference type="InterPro" id="IPR029058">
    <property type="entry name" value="AB_hydrolase_fold"/>
</dbReference>
<feature type="signal peptide" evidence="1">
    <location>
        <begin position="1"/>
        <end position="18"/>
    </location>
</feature>
<dbReference type="Proteomes" id="UP000443353">
    <property type="component" value="Unassembled WGS sequence"/>
</dbReference>
<feature type="chain" id="PRO_5030511754" evidence="1">
    <location>
        <begin position="19"/>
        <end position="416"/>
    </location>
</feature>
<evidence type="ECO:0000256" key="1">
    <source>
        <dbReference type="SAM" id="SignalP"/>
    </source>
</evidence>
<comment type="caution">
    <text evidence="2">The sequence shown here is derived from an EMBL/GenBank/DDBJ whole genome shotgun (WGS) entry which is preliminary data.</text>
</comment>
<protein>
    <submittedName>
        <fullName evidence="2">Prolyl oligopeptidase family serine peptidase</fullName>
    </submittedName>
</protein>
<reference evidence="2 3" key="1">
    <citation type="submission" date="2019-12" db="EMBL/GenBank/DDBJ databases">
        <authorList>
            <person name="Li C."/>
            <person name="Zhao J."/>
        </authorList>
    </citation>
    <scope>NUCLEOTIDE SEQUENCE [LARGE SCALE GENOMIC DNA]</scope>
    <source>
        <strain evidence="2 3">NEAU-DD11</strain>
    </source>
</reference>
<dbReference type="RefSeq" id="WP_056125712.1">
    <property type="nucleotide sequence ID" value="NZ_WSES01000003.1"/>
</dbReference>
<dbReference type="Gene3D" id="3.40.50.1820">
    <property type="entry name" value="alpha/beta hydrolase"/>
    <property type="match status" value="1"/>
</dbReference>
<keyword evidence="3" id="KW-1185">Reference proteome</keyword>
<dbReference type="AlphaFoldDB" id="A0A7X3FZG4"/>
<accession>A0A7X3FZG4</accession>
<organism evidence="2 3">
    <name type="scientific">Massilia cellulosiltytica</name>
    <dbReference type="NCBI Taxonomy" id="2683234"/>
    <lineage>
        <taxon>Bacteria</taxon>
        <taxon>Pseudomonadati</taxon>
        <taxon>Pseudomonadota</taxon>
        <taxon>Betaproteobacteria</taxon>
        <taxon>Burkholderiales</taxon>
        <taxon>Oxalobacteraceae</taxon>
        <taxon>Telluria group</taxon>
        <taxon>Massilia</taxon>
    </lineage>
</organism>
<proteinExistence type="predicted"/>
<sequence>MKRLLTFLLAAVPLASSAAEAPRHLEGRLSSGATWVFDVPAAWNGKLLLFSHGYARGPDNPARNVAGAEKEALLAAGYALAGSSYARTGWAVEDAIPDQLATLDAFAAAVGKPARTYAWGSSMGGLVTIALVERAPARFDGALAMCASAGGTVGMMNAALDGPWVLRTLAAPDAPLPVLLTSSGEQMRKDLAAWRALLDAQQATPAGRARIALAATLAQVPGWTPQPADDAARVRLLAEGFLPATMLPREEQTQRAGGNASWNTGIDYAVLLERSGQSDFVRRMYAAAGLDLGADLARLASAPRVAADDRAVDYMRRFYAPTGKVAAPVLLLQAANDPVTLVEMTGDYAQRVRARSGDGMVRAAYLGQTGHCNFTPDQTLGAIDALVRRSESGQWHVALPRQVDYRPAPFLRHWPD</sequence>